<dbReference type="PROSITE" id="PS01081">
    <property type="entry name" value="HTH_TETR_1"/>
    <property type="match status" value="1"/>
</dbReference>
<dbReference type="PANTHER" id="PTHR30055:SF234">
    <property type="entry name" value="HTH-TYPE TRANSCRIPTIONAL REGULATOR BETI"/>
    <property type="match status" value="1"/>
</dbReference>
<dbReference type="InterPro" id="IPR023772">
    <property type="entry name" value="DNA-bd_HTH_TetR-type_CS"/>
</dbReference>
<dbReference type="Proteomes" id="UP000642509">
    <property type="component" value="Unassembled WGS sequence"/>
</dbReference>
<keyword evidence="1" id="KW-0805">Transcription regulation</keyword>
<organism evidence="6 7">
    <name type="scientific">Citricoccus zhacaiensis</name>
    <dbReference type="NCBI Taxonomy" id="489142"/>
    <lineage>
        <taxon>Bacteria</taxon>
        <taxon>Bacillati</taxon>
        <taxon>Actinomycetota</taxon>
        <taxon>Actinomycetes</taxon>
        <taxon>Micrococcales</taxon>
        <taxon>Micrococcaceae</taxon>
        <taxon>Citricoccus</taxon>
    </lineage>
</organism>
<keyword evidence="3" id="KW-0804">Transcription</keyword>
<feature type="domain" description="HTH tetR-type" evidence="5">
    <location>
        <begin position="18"/>
        <end position="78"/>
    </location>
</feature>
<comment type="caution">
    <text evidence="6">The sequence shown here is derived from an EMBL/GenBank/DDBJ whole genome shotgun (WGS) entry which is preliminary data.</text>
</comment>
<dbReference type="PANTHER" id="PTHR30055">
    <property type="entry name" value="HTH-TYPE TRANSCRIPTIONAL REGULATOR RUTR"/>
    <property type="match status" value="1"/>
</dbReference>
<dbReference type="SUPFAM" id="SSF46689">
    <property type="entry name" value="Homeodomain-like"/>
    <property type="match status" value="1"/>
</dbReference>
<dbReference type="InterPro" id="IPR036271">
    <property type="entry name" value="Tet_transcr_reg_TetR-rel_C_sf"/>
</dbReference>
<evidence type="ECO:0000313" key="6">
    <source>
        <dbReference type="EMBL" id="GGO41246.1"/>
    </source>
</evidence>
<evidence type="ECO:0000256" key="3">
    <source>
        <dbReference type="ARBA" id="ARBA00023163"/>
    </source>
</evidence>
<dbReference type="Gene3D" id="1.10.357.10">
    <property type="entry name" value="Tetracycline Repressor, domain 2"/>
    <property type="match status" value="1"/>
</dbReference>
<evidence type="ECO:0000259" key="5">
    <source>
        <dbReference type="PROSITE" id="PS50977"/>
    </source>
</evidence>
<keyword evidence="7" id="KW-1185">Reference proteome</keyword>
<feature type="DNA-binding region" description="H-T-H motif" evidence="4">
    <location>
        <begin position="41"/>
        <end position="60"/>
    </location>
</feature>
<proteinExistence type="predicted"/>
<dbReference type="InterPro" id="IPR050109">
    <property type="entry name" value="HTH-type_TetR-like_transc_reg"/>
</dbReference>
<dbReference type="InterPro" id="IPR001647">
    <property type="entry name" value="HTH_TetR"/>
</dbReference>
<dbReference type="RefSeq" id="WP_188803806.1">
    <property type="nucleotide sequence ID" value="NZ_BAAAOU010000003.1"/>
</dbReference>
<name>A0ABQ2LNV1_9MICC</name>
<evidence type="ECO:0000313" key="7">
    <source>
        <dbReference type="Proteomes" id="UP000642509"/>
    </source>
</evidence>
<protein>
    <submittedName>
        <fullName evidence="6">TetR family transcriptional regulator</fullName>
    </submittedName>
</protein>
<evidence type="ECO:0000256" key="1">
    <source>
        <dbReference type="ARBA" id="ARBA00023015"/>
    </source>
</evidence>
<dbReference type="EMBL" id="BMLQ01000001">
    <property type="protein sequence ID" value="GGO41246.1"/>
    <property type="molecule type" value="Genomic_DNA"/>
</dbReference>
<keyword evidence="2 4" id="KW-0238">DNA-binding</keyword>
<accession>A0ABQ2LNV1</accession>
<sequence length="220" mass="23535">MRTNGEAAGERRGTVGGRARREQIERAAAEVLADVGYAAASVARIALQAGVSKGVITYHFRSKDEILRRVALRLFRECADHIVAQTSAAAGPAARLRAGISAELDFFSSGRLEFRAMAEVMANHRDASFTRAFDDVAGVEAVALAELLRQGQALGQFRAFDADEVAHLIGAAKNGVLDRWASDEALDLASASATLLDFVESAVSVRSAMRISDPFDELGR</sequence>
<gene>
    <name evidence="6" type="ORF">GCM10010977_04900</name>
</gene>
<evidence type="ECO:0000256" key="2">
    <source>
        <dbReference type="ARBA" id="ARBA00023125"/>
    </source>
</evidence>
<dbReference type="InterPro" id="IPR009057">
    <property type="entry name" value="Homeodomain-like_sf"/>
</dbReference>
<evidence type="ECO:0000256" key="4">
    <source>
        <dbReference type="PROSITE-ProRule" id="PRU00335"/>
    </source>
</evidence>
<reference evidence="7" key="1">
    <citation type="journal article" date="2019" name="Int. J. Syst. Evol. Microbiol.">
        <title>The Global Catalogue of Microorganisms (GCM) 10K type strain sequencing project: providing services to taxonomists for standard genome sequencing and annotation.</title>
        <authorList>
            <consortium name="The Broad Institute Genomics Platform"/>
            <consortium name="The Broad Institute Genome Sequencing Center for Infectious Disease"/>
            <person name="Wu L."/>
            <person name="Ma J."/>
        </authorList>
    </citation>
    <scope>NUCLEOTIDE SEQUENCE [LARGE SCALE GENOMIC DNA]</scope>
    <source>
        <strain evidence="7">CGMCC 1.7064</strain>
    </source>
</reference>
<dbReference type="SUPFAM" id="SSF48498">
    <property type="entry name" value="Tetracyclin repressor-like, C-terminal domain"/>
    <property type="match status" value="1"/>
</dbReference>
<dbReference type="PROSITE" id="PS50977">
    <property type="entry name" value="HTH_TETR_2"/>
    <property type="match status" value="1"/>
</dbReference>
<dbReference type="PRINTS" id="PR00455">
    <property type="entry name" value="HTHTETR"/>
</dbReference>
<dbReference type="Pfam" id="PF00440">
    <property type="entry name" value="TetR_N"/>
    <property type="match status" value="1"/>
</dbReference>
<dbReference type="Gene3D" id="1.10.10.60">
    <property type="entry name" value="Homeodomain-like"/>
    <property type="match status" value="1"/>
</dbReference>